<dbReference type="PANTHER" id="PTHR13260">
    <property type="entry name" value="ANAPHASE PROMOTING COMPLEX SUBUNIT 4 APC4"/>
    <property type="match status" value="1"/>
</dbReference>
<dbReference type="GO" id="GO:0005680">
    <property type="term" value="C:anaphase-promoting complex"/>
    <property type="evidence" value="ECO:0007669"/>
    <property type="project" value="InterPro"/>
</dbReference>
<keyword evidence="5" id="KW-0131">Cell cycle</keyword>
<dbReference type="AlphaFoldDB" id="A0AAV1BWW5"/>
<dbReference type="Proteomes" id="UP001161247">
    <property type="component" value="Chromosome 1"/>
</dbReference>
<dbReference type="GO" id="GO:0034399">
    <property type="term" value="C:nuclear periphery"/>
    <property type="evidence" value="ECO:0007669"/>
    <property type="project" value="TreeGrafter"/>
</dbReference>
<feature type="domain" description="Anaphase-promoting complex subunit 4 long" evidence="6">
    <location>
        <begin position="216"/>
        <end position="415"/>
    </location>
</feature>
<evidence type="ECO:0000259" key="6">
    <source>
        <dbReference type="Pfam" id="PF12896"/>
    </source>
</evidence>
<organism evidence="7 8">
    <name type="scientific">Oldenlandia corymbosa var. corymbosa</name>
    <dbReference type="NCBI Taxonomy" id="529605"/>
    <lineage>
        <taxon>Eukaryota</taxon>
        <taxon>Viridiplantae</taxon>
        <taxon>Streptophyta</taxon>
        <taxon>Embryophyta</taxon>
        <taxon>Tracheophyta</taxon>
        <taxon>Spermatophyta</taxon>
        <taxon>Magnoliopsida</taxon>
        <taxon>eudicotyledons</taxon>
        <taxon>Gunneridae</taxon>
        <taxon>Pentapetalae</taxon>
        <taxon>asterids</taxon>
        <taxon>lamiids</taxon>
        <taxon>Gentianales</taxon>
        <taxon>Rubiaceae</taxon>
        <taxon>Rubioideae</taxon>
        <taxon>Spermacoceae</taxon>
        <taxon>Hedyotis-Oldenlandia complex</taxon>
        <taxon>Oldenlandia</taxon>
    </lineage>
</organism>
<evidence type="ECO:0000256" key="4">
    <source>
        <dbReference type="ARBA" id="ARBA00022786"/>
    </source>
</evidence>
<evidence type="ECO:0000256" key="2">
    <source>
        <dbReference type="ARBA" id="ARBA00022618"/>
    </source>
</evidence>
<keyword evidence="3" id="KW-0498">Mitosis</keyword>
<keyword evidence="2" id="KW-0132">Cell division</keyword>
<dbReference type="Pfam" id="PF12896">
    <property type="entry name" value="ANAPC4"/>
    <property type="match status" value="1"/>
</dbReference>
<reference evidence="7" key="1">
    <citation type="submission" date="2023-03" db="EMBL/GenBank/DDBJ databases">
        <authorList>
            <person name="Julca I."/>
        </authorList>
    </citation>
    <scope>NUCLEOTIDE SEQUENCE</scope>
</reference>
<name>A0AAV1BWW5_OLDCO</name>
<evidence type="ECO:0000256" key="3">
    <source>
        <dbReference type="ARBA" id="ARBA00022776"/>
    </source>
</evidence>
<proteinExistence type="predicted"/>
<keyword evidence="4" id="KW-0833">Ubl conjugation pathway</keyword>
<dbReference type="EMBL" id="OX459118">
    <property type="protein sequence ID" value="CAI9087607.1"/>
    <property type="molecule type" value="Genomic_DNA"/>
</dbReference>
<keyword evidence="8" id="KW-1185">Reference proteome</keyword>
<dbReference type="InterPro" id="IPR024790">
    <property type="entry name" value="APC4_long_dom"/>
</dbReference>
<evidence type="ECO:0000256" key="1">
    <source>
        <dbReference type="ARBA" id="ARBA00016067"/>
    </source>
</evidence>
<accession>A0AAV1BWW5</accession>
<evidence type="ECO:0000256" key="5">
    <source>
        <dbReference type="ARBA" id="ARBA00023306"/>
    </source>
</evidence>
<dbReference type="InterPro" id="IPR024789">
    <property type="entry name" value="APC4"/>
</dbReference>
<dbReference type="GO" id="GO:0031145">
    <property type="term" value="P:anaphase-promoting complex-dependent catabolic process"/>
    <property type="evidence" value="ECO:0007669"/>
    <property type="project" value="InterPro"/>
</dbReference>
<dbReference type="GO" id="GO:0051301">
    <property type="term" value="P:cell division"/>
    <property type="evidence" value="ECO:0007669"/>
    <property type="project" value="UniProtKB-KW"/>
</dbReference>
<gene>
    <name evidence="7" type="ORF">OLC1_LOCUS385</name>
</gene>
<evidence type="ECO:0000313" key="8">
    <source>
        <dbReference type="Proteomes" id="UP001161247"/>
    </source>
</evidence>
<dbReference type="GO" id="GO:0070979">
    <property type="term" value="P:protein K11-linked ubiquitination"/>
    <property type="evidence" value="ECO:0007669"/>
    <property type="project" value="TreeGrafter"/>
</dbReference>
<evidence type="ECO:0000313" key="7">
    <source>
        <dbReference type="EMBL" id="CAI9087607.1"/>
    </source>
</evidence>
<protein>
    <recommendedName>
        <fullName evidence="1">Anaphase-promoting complex subunit 4</fullName>
    </recommendedName>
</protein>
<dbReference type="PANTHER" id="PTHR13260:SF0">
    <property type="entry name" value="ANAPHASE-PROMOTING COMPLEX SUBUNIT 4"/>
    <property type="match status" value="1"/>
</dbReference>
<sequence length="726" mass="81138">MAAKPARSNLYSGLRVGARNWEHCVLYMQGESRLIVPLKKFKMQSLEREPSNIYFLYFSSFRGAIYSLELLLIVIVQVDGSNVSVYEDRTSRFFPPQPRPPKMPGLVPGDSGFTDDSEDSFQELSNSSSRRFNILCSGDKDGNICFSIFGIFPIGKINIHSVSLFQLHHSHLNCRLLSASIHKVALSKDLCNLVVLCSGEVVEHGIESNGLLGFHSLVLDTSIFWNRKKELYQVALQASSIEDLTEVIQTSFSVMSKQWNDAMRTFHEKFNSLSTLIANHGLDSTPEEEFISLLCGARISPPLHQFLVQSIGEAGLKRLTKLVCGAAKDLQQILLDHVQPAAEIIVFRMGELRGLSRWRARYHNIGLDEILIENATEKAGMLLVQIQRCMIILSSVTQQFSNFFSWLLKSTRTLLSEPSDQLLPFSSELVIVFLKFLYDQDPIKQLLESSEIECNIGVDLETAERVKELVQFGGFSDTEYLRRTLAEEFLQMVSSLKEAFDMPFSTMSKKILCKDLIPLFPLESSQKDGPSNIAVSISFYKDSADDCLNHEECQERMTGYMLFKIPDKSFPNISNCIGIARGFVRGFGSSENEEISLEAALFSVPDGYNCVDLSLYKEGQIILLLNETASISESTGSSCLMLVQACDLPFVSLPSSSNLSSWKLDELVDSVMCLNSENERVRGILHSAVAPLAVSASRGVACVFAARKRALVYILEEDEDEMSDSE</sequence>